<dbReference type="RefSeq" id="WP_378965967.1">
    <property type="nucleotide sequence ID" value="NZ_JBHTBJ010000005.1"/>
</dbReference>
<keyword evidence="2" id="KW-0805">Transcription regulation</keyword>
<evidence type="ECO:0000259" key="7">
    <source>
        <dbReference type="PROSITE" id="PS51755"/>
    </source>
</evidence>
<keyword evidence="4" id="KW-0804">Transcription</keyword>
<evidence type="ECO:0000256" key="6">
    <source>
        <dbReference type="SAM" id="MobiDB-lite"/>
    </source>
</evidence>
<comment type="caution">
    <text evidence="8">The sequence shown here is derived from an EMBL/GenBank/DDBJ whole genome shotgun (WGS) entry which is preliminary data.</text>
</comment>
<evidence type="ECO:0000256" key="5">
    <source>
        <dbReference type="PROSITE-ProRule" id="PRU01091"/>
    </source>
</evidence>
<dbReference type="InterPro" id="IPR011990">
    <property type="entry name" value="TPR-like_helical_dom_sf"/>
</dbReference>
<evidence type="ECO:0000256" key="4">
    <source>
        <dbReference type="ARBA" id="ARBA00023163"/>
    </source>
</evidence>
<dbReference type="Gene3D" id="3.40.50.300">
    <property type="entry name" value="P-loop containing nucleotide triphosphate hydrolases"/>
    <property type="match status" value="1"/>
</dbReference>
<evidence type="ECO:0000313" key="9">
    <source>
        <dbReference type="Proteomes" id="UP001596548"/>
    </source>
</evidence>
<dbReference type="SMART" id="SM01043">
    <property type="entry name" value="BTAD"/>
    <property type="match status" value="1"/>
</dbReference>
<organism evidence="8 9">
    <name type="scientific">Paractinoplanes rhizophilus</name>
    <dbReference type="NCBI Taxonomy" id="1416877"/>
    <lineage>
        <taxon>Bacteria</taxon>
        <taxon>Bacillati</taxon>
        <taxon>Actinomycetota</taxon>
        <taxon>Actinomycetes</taxon>
        <taxon>Micromonosporales</taxon>
        <taxon>Micromonosporaceae</taxon>
        <taxon>Paractinoplanes</taxon>
    </lineage>
</organism>
<feature type="DNA-binding region" description="OmpR/PhoB-type" evidence="5">
    <location>
        <begin position="1"/>
        <end position="93"/>
    </location>
</feature>
<evidence type="ECO:0000256" key="1">
    <source>
        <dbReference type="ARBA" id="ARBA00005820"/>
    </source>
</evidence>
<dbReference type="PANTHER" id="PTHR35807:SF1">
    <property type="entry name" value="TRANSCRIPTIONAL REGULATOR REDD"/>
    <property type="match status" value="1"/>
</dbReference>
<evidence type="ECO:0000313" key="8">
    <source>
        <dbReference type="EMBL" id="MFC7274252.1"/>
    </source>
</evidence>
<gene>
    <name evidence="8" type="ORF">ACFQS1_09695</name>
</gene>
<dbReference type="InterPro" id="IPR005158">
    <property type="entry name" value="BTAD"/>
</dbReference>
<dbReference type="Pfam" id="PF00486">
    <property type="entry name" value="Trans_reg_C"/>
    <property type="match status" value="1"/>
</dbReference>
<protein>
    <submittedName>
        <fullName evidence="8">BTAD domain-containing putative transcriptional regulator</fullName>
    </submittedName>
</protein>
<dbReference type="EMBL" id="JBHTBJ010000005">
    <property type="protein sequence ID" value="MFC7274252.1"/>
    <property type="molecule type" value="Genomic_DNA"/>
</dbReference>
<evidence type="ECO:0000256" key="3">
    <source>
        <dbReference type="ARBA" id="ARBA00023125"/>
    </source>
</evidence>
<dbReference type="InterPro" id="IPR036388">
    <property type="entry name" value="WH-like_DNA-bd_sf"/>
</dbReference>
<dbReference type="Gene3D" id="1.10.10.10">
    <property type="entry name" value="Winged helix-like DNA-binding domain superfamily/Winged helix DNA-binding domain"/>
    <property type="match status" value="1"/>
</dbReference>
<dbReference type="InterPro" id="IPR016032">
    <property type="entry name" value="Sig_transdc_resp-reg_C-effctor"/>
</dbReference>
<sequence length="1120" mass="120736">MPEVLRVCVLGPVRAWIGDHEIDLGAARQRAVFAVLAAHAGRLVGRDELITAIWGDSPPATAAGSVYTYVSGLRRALTPGLLTSASGGYLLRVEPPDLDADRFQHLRAQAAELLTAGNNREAADRLDEALALWRGDAYATLAGPFLELDRQRLAELRLATAEQRARILLDSGGDDGLIAELTGLVKDNPLHEPLQELLMRALHRAGRHAEALEVFRTARRTLVAELGIEPGPALRELQRQVLAGSAEEPAALPVPEPLRTVVPTAVAKALRDGLAARDWIGRETEIDQLRALVRQVAAGAGGAVWIEGEPGIGKTELLTHAFADAARCGCRVAWGAADQLGSRVPLQVLSRALGLESASRRPRSPLAEPDVAEDQIVAAVRAACAAGPLILIVDDMQWADSATVRVWDRLRALVTRLPLLLVASSRPGERAAPAHAVRLRPLSAAQLDRLVAALVGAPPGANLRALVARSGGNPLFARELVGALRQRDVIEVAGGRADIGPEVTVEPPRTLMAAVHATLDLLSGPTREVLRLAALLGSEFSVSEVVAVTGRSALDLVGALEEALAASVLVDSGTDLAFRHAYLRQALVGSVPPALRAGLHRHAAEVLAAGGSPVTRVAEQLVAETPAVDTWVLNWLLAHHAEVVRRAPQIAGDLIRRALRTDLPSAAQRGVLLVALVRLEFRRDRYPMTEAEEAMSLATDPADRAEMRHLLATMRHRKGEEAEAVAMLREAMDDPRVPTIWRTRHRVLLANFRRGDLDDLDRAERRARDVHAEAVAAGQPYETAFALQTIWLTSSIRRDHERALRHVDEALDVVAGRTDLAGTYFDLLDNRLFSLQNLDRLDEAQRTLRRAAEFAAAHRLPAGLQVATAVQDYWLGRWDEALAEVSAVTEDGPGITLHGMREPGAVTMLLHGVAALIALHRDARDLAAAHLDAADAVPASDAERENCDFLLVARALAAEQRGRTGEALEVVAPLLQPSYAPMMLRHQWLPDVLRLARRESRMDIAERAAQICAAEAAHEVRPARAHAAHLRCQALRSGDPGPALAAAEHYRRVGRRFELAAALEDAALLGGDRPDDALRIYTSMSARWDMARVSSAVVRPHPAAGEGPRRSAPSTATGSR</sequence>
<reference evidence="9" key="1">
    <citation type="journal article" date="2019" name="Int. J. Syst. Evol. Microbiol.">
        <title>The Global Catalogue of Microorganisms (GCM) 10K type strain sequencing project: providing services to taxonomists for standard genome sequencing and annotation.</title>
        <authorList>
            <consortium name="The Broad Institute Genomics Platform"/>
            <consortium name="The Broad Institute Genome Sequencing Center for Infectious Disease"/>
            <person name="Wu L."/>
            <person name="Ma J."/>
        </authorList>
    </citation>
    <scope>NUCLEOTIDE SEQUENCE [LARGE SCALE GENOMIC DNA]</scope>
    <source>
        <strain evidence="9">XZYJT-10</strain>
    </source>
</reference>
<feature type="region of interest" description="Disordered" evidence="6">
    <location>
        <begin position="1098"/>
        <end position="1120"/>
    </location>
</feature>
<comment type="similarity">
    <text evidence="1">Belongs to the AfsR/DnrI/RedD regulatory family.</text>
</comment>
<accession>A0ABW2HMD8</accession>
<dbReference type="CDD" id="cd15831">
    <property type="entry name" value="BTAD"/>
    <property type="match status" value="1"/>
</dbReference>
<evidence type="ECO:0000256" key="2">
    <source>
        <dbReference type="ARBA" id="ARBA00023015"/>
    </source>
</evidence>
<feature type="domain" description="OmpR/PhoB-type" evidence="7">
    <location>
        <begin position="1"/>
        <end position="93"/>
    </location>
</feature>
<dbReference type="InterPro" id="IPR051677">
    <property type="entry name" value="AfsR-DnrI-RedD_regulator"/>
</dbReference>
<keyword evidence="9" id="KW-1185">Reference proteome</keyword>
<dbReference type="Pfam" id="PF03704">
    <property type="entry name" value="BTAD"/>
    <property type="match status" value="1"/>
</dbReference>
<dbReference type="SMART" id="SM00862">
    <property type="entry name" value="Trans_reg_C"/>
    <property type="match status" value="1"/>
</dbReference>
<name>A0ABW2HMD8_9ACTN</name>
<proteinExistence type="inferred from homology"/>
<dbReference type="SUPFAM" id="SSF46894">
    <property type="entry name" value="C-terminal effector domain of the bipartite response regulators"/>
    <property type="match status" value="1"/>
</dbReference>
<dbReference type="PROSITE" id="PS51755">
    <property type="entry name" value="OMPR_PHOB"/>
    <property type="match status" value="1"/>
</dbReference>
<dbReference type="PANTHER" id="PTHR35807">
    <property type="entry name" value="TRANSCRIPTIONAL REGULATOR REDD-RELATED"/>
    <property type="match status" value="1"/>
</dbReference>
<keyword evidence="3 5" id="KW-0238">DNA-binding</keyword>
<dbReference type="InterPro" id="IPR027417">
    <property type="entry name" value="P-loop_NTPase"/>
</dbReference>
<dbReference type="Proteomes" id="UP001596548">
    <property type="component" value="Unassembled WGS sequence"/>
</dbReference>
<dbReference type="InterPro" id="IPR001867">
    <property type="entry name" value="OmpR/PhoB-type_DNA-bd"/>
</dbReference>
<dbReference type="Gene3D" id="1.25.40.10">
    <property type="entry name" value="Tetratricopeptide repeat domain"/>
    <property type="match status" value="2"/>
</dbReference>
<dbReference type="SUPFAM" id="SSF48452">
    <property type="entry name" value="TPR-like"/>
    <property type="match status" value="2"/>
</dbReference>
<dbReference type="Pfam" id="PF13191">
    <property type="entry name" value="AAA_16"/>
    <property type="match status" value="1"/>
</dbReference>
<dbReference type="SUPFAM" id="SSF52540">
    <property type="entry name" value="P-loop containing nucleoside triphosphate hydrolases"/>
    <property type="match status" value="1"/>
</dbReference>
<dbReference type="InterPro" id="IPR041664">
    <property type="entry name" value="AAA_16"/>
</dbReference>